<dbReference type="PROSITE" id="PS50262">
    <property type="entry name" value="G_PROTEIN_RECEP_F1_2"/>
    <property type="match status" value="1"/>
</dbReference>
<dbReference type="PANTHER" id="PTHR24243">
    <property type="entry name" value="G-PROTEIN COUPLED RECEPTOR"/>
    <property type="match status" value="1"/>
</dbReference>
<name>A0A8J1TFH4_OWEFU</name>
<reference evidence="8" key="1">
    <citation type="submission" date="2022-03" db="EMBL/GenBank/DDBJ databases">
        <authorList>
            <person name="Martin C."/>
        </authorList>
    </citation>
    <scope>NUCLEOTIDE SEQUENCE</scope>
</reference>
<comment type="subcellular location">
    <subcellularLocation>
        <location evidence="1">Membrane</location>
        <topology evidence="1">Multi-pass membrane protein</topology>
    </subcellularLocation>
</comment>
<evidence type="ECO:0000313" key="8">
    <source>
        <dbReference type="EMBL" id="CAH1776724.1"/>
    </source>
</evidence>
<evidence type="ECO:0000256" key="1">
    <source>
        <dbReference type="ARBA" id="ARBA00004141"/>
    </source>
</evidence>
<keyword evidence="6" id="KW-0675">Receptor</keyword>
<evidence type="ECO:0000256" key="7">
    <source>
        <dbReference type="ARBA" id="ARBA00023224"/>
    </source>
</evidence>
<keyword evidence="2" id="KW-0812">Transmembrane</keyword>
<dbReference type="AlphaFoldDB" id="A0A8J1TFH4"/>
<evidence type="ECO:0000256" key="4">
    <source>
        <dbReference type="ARBA" id="ARBA00023040"/>
    </source>
</evidence>
<dbReference type="EMBL" id="CAIIXF020000002">
    <property type="protein sequence ID" value="CAH1776724.1"/>
    <property type="molecule type" value="Genomic_DNA"/>
</dbReference>
<dbReference type="SUPFAM" id="SSF81321">
    <property type="entry name" value="Family A G protein-coupled receptor-like"/>
    <property type="match status" value="1"/>
</dbReference>
<keyword evidence="5" id="KW-0472">Membrane</keyword>
<proteinExistence type="predicted"/>
<gene>
    <name evidence="8" type="ORF">OFUS_LOCUS3873</name>
</gene>
<evidence type="ECO:0000256" key="2">
    <source>
        <dbReference type="ARBA" id="ARBA00022692"/>
    </source>
</evidence>
<dbReference type="Proteomes" id="UP000749559">
    <property type="component" value="Unassembled WGS sequence"/>
</dbReference>
<dbReference type="CDD" id="cd14978">
    <property type="entry name" value="7tmA_FMRFamide_R-like"/>
    <property type="match status" value="1"/>
</dbReference>
<evidence type="ECO:0000256" key="6">
    <source>
        <dbReference type="ARBA" id="ARBA00023170"/>
    </source>
</evidence>
<dbReference type="PRINTS" id="PR00237">
    <property type="entry name" value="GPCRRHODOPSN"/>
</dbReference>
<dbReference type="InterPro" id="IPR000276">
    <property type="entry name" value="GPCR_Rhodpsn"/>
</dbReference>
<keyword evidence="9" id="KW-1185">Reference proteome</keyword>
<sequence>MSNGSKLEDMPHQILAENIWLYVSPVLLLIGTVGNILVIIVLSRKQMRISTSSIYMICLAFSDLGVLYTGLPRQWLRRFGIWNDDSNEYVYTDLRAFTEAGCKFHIFMLYYFQHMSTYILICFSWERVIAVYFPFRLKEICTRLTVFLCLLSTAFLLLIFNGHFFWTYQLSIKKLLYPPFKEIRFCEPKDKDFRLLWRQIHMWAGSFVPFIIMALLNGLIIFRLCLLKHKSAVRSTRPVGPTSATVTLFIVTVVFLLLTAPMAHYYYYVAASKGLWYDVNDVRNLASRNLHFAIVNMLLYLNSAINFLLYSVSSSKFHKELTSLCCRQRSVETRATKAQCRALPTARLSHM</sequence>
<dbReference type="PANTHER" id="PTHR24243:SF230">
    <property type="entry name" value="G-PROTEIN COUPLED RECEPTORS FAMILY 1 PROFILE DOMAIN-CONTAINING PROTEIN"/>
    <property type="match status" value="1"/>
</dbReference>
<dbReference type="InterPro" id="IPR017452">
    <property type="entry name" value="GPCR_Rhodpsn_7TM"/>
</dbReference>
<comment type="caution">
    <text evidence="8">The sequence shown here is derived from an EMBL/GenBank/DDBJ whole genome shotgun (WGS) entry which is preliminary data.</text>
</comment>
<evidence type="ECO:0000313" key="9">
    <source>
        <dbReference type="Proteomes" id="UP000749559"/>
    </source>
</evidence>
<evidence type="ECO:0000256" key="3">
    <source>
        <dbReference type="ARBA" id="ARBA00022989"/>
    </source>
</evidence>
<evidence type="ECO:0000256" key="5">
    <source>
        <dbReference type="ARBA" id="ARBA00023136"/>
    </source>
</evidence>
<dbReference type="Pfam" id="PF00001">
    <property type="entry name" value="7tm_1"/>
    <property type="match status" value="1"/>
</dbReference>
<keyword evidence="3" id="KW-1133">Transmembrane helix</keyword>
<accession>A0A8J1TFH4</accession>
<dbReference type="Gene3D" id="1.20.1070.10">
    <property type="entry name" value="Rhodopsin 7-helix transmembrane proteins"/>
    <property type="match status" value="1"/>
</dbReference>
<organism evidence="8 9">
    <name type="scientific">Owenia fusiformis</name>
    <name type="common">Polychaete worm</name>
    <dbReference type="NCBI Taxonomy" id="6347"/>
    <lineage>
        <taxon>Eukaryota</taxon>
        <taxon>Metazoa</taxon>
        <taxon>Spiralia</taxon>
        <taxon>Lophotrochozoa</taxon>
        <taxon>Annelida</taxon>
        <taxon>Polychaeta</taxon>
        <taxon>Sedentaria</taxon>
        <taxon>Canalipalpata</taxon>
        <taxon>Sabellida</taxon>
        <taxon>Oweniida</taxon>
        <taxon>Oweniidae</taxon>
        <taxon>Owenia</taxon>
    </lineage>
</organism>
<dbReference type="GO" id="GO:0004930">
    <property type="term" value="F:G protein-coupled receptor activity"/>
    <property type="evidence" value="ECO:0007669"/>
    <property type="project" value="UniProtKB-KW"/>
</dbReference>
<dbReference type="GO" id="GO:0005886">
    <property type="term" value="C:plasma membrane"/>
    <property type="evidence" value="ECO:0007669"/>
    <property type="project" value="TreeGrafter"/>
</dbReference>
<keyword evidence="4" id="KW-0297">G-protein coupled receptor</keyword>
<keyword evidence="7" id="KW-0807">Transducer</keyword>
<dbReference type="OrthoDB" id="9990906at2759"/>
<protein>
    <submittedName>
        <fullName evidence="8">Uncharacterized protein</fullName>
    </submittedName>
</protein>